<dbReference type="InterPro" id="IPR036770">
    <property type="entry name" value="Ankyrin_rpt-contain_sf"/>
</dbReference>
<dbReference type="Proteomes" id="UP001497497">
    <property type="component" value="Unassembled WGS sequence"/>
</dbReference>
<protein>
    <submittedName>
        <fullName evidence="4">Uncharacterized protein</fullName>
    </submittedName>
</protein>
<comment type="caution">
    <text evidence="4">The sequence shown here is derived from an EMBL/GenBank/DDBJ whole genome shotgun (WGS) entry which is preliminary data.</text>
</comment>
<dbReference type="PROSITE" id="PS50088">
    <property type="entry name" value="ANK_REPEAT"/>
    <property type="match status" value="2"/>
</dbReference>
<dbReference type="PROSITE" id="PS50297">
    <property type="entry name" value="ANK_REP_REGION"/>
    <property type="match status" value="1"/>
</dbReference>
<dbReference type="Pfam" id="PF12796">
    <property type="entry name" value="Ank_2"/>
    <property type="match status" value="1"/>
</dbReference>
<proteinExistence type="predicted"/>
<keyword evidence="1" id="KW-0677">Repeat</keyword>
<keyword evidence="5" id="KW-1185">Reference proteome</keyword>
<evidence type="ECO:0000256" key="3">
    <source>
        <dbReference type="PROSITE-ProRule" id="PRU00023"/>
    </source>
</evidence>
<sequence>MADSVTIACATGAGDFHTVKNLLDSGADPNIRSPEGMTPLAIAAFWGYDSIVQILIDMGTDINACNTGTLWTPLHCAAFQGHGKVVMLLMDNKPDLFRTDAQGRTAVDFASALDSIWAFFEVAGCKRTAKADLIRMNIIKKISTEESKSKHRHSFLHTFTRPGSAYVLNENMNDMRAAEMTAALTGGDVLAGMDCGQNESTSTKKILKHPLTIWNF</sequence>
<gene>
    <name evidence="4" type="ORF">GSLYS_00006794001</name>
</gene>
<organism evidence="4 5">
    <name type="scientific">Lymnaea stagnalis</name>
    <name type="common">Great pond snail</name>
    <name type="synonym">Helix stagnalis</name>
    <dbReference type="NCBI Taxonomy" id="6523"/>
    <lineage>
        <taxon>Eukaryota</taxon>
        <taxon>Metazoa</taxon>
        <taxon>Spiralia</taxon>
        <taxon>Lophotrochozoa</taxon>
        <taxon>Mollusca</taxon>
        <taxon>Gastropoda</taxon>
        <taxon>Heterobranchia</taxon>
        <taxon>Euthyneura</taxon>
        <taxon>Panpulmonata</taxon>
        <taxon>Hygrophila</taxon>
        <taxon>Lymnaeoidea</taxon>
        <taxon>Lymnaeidae</taxon>
        <taxon>Lymnaea</taxon>
    </lineage>
</organism>
<dbReference type="InterPro" id="IPR002110">
    <property type="entry name" value="Ankyrin_rpt"/>
</dbReference>
<reference evidence="4 5" key="1">
    <citation type="submission" date="2024-04" db="EMBL/GenBank/DDBJ databases">
        <authorList>
            <consortium name="Genoscope - CEA"/>
            <person name="William W."/>
        </authorList>
    </citation>
    <scope>NUCLEOTIDE SEQUENCE [LARGE SCALE GENOMIC DNA]</scope>
</reference>
<dbReference type="SUPFAM" id="SSF48403">
    <property type="entry name" value="Ankyrin repeat"/>
    <property type="match status" value="1"/>
</dbReference>
<accession>A0AAV2HFN1</accession>
<dbReference type="PANTHER" id="PTHR24171:SF9">
    <property type="entry name" value="ANKYRIN REPEAT DOMAIN-CONTAINING PROTEIN 39"/>
    <property type="match status" value="1"/>
</dbReference>
<evidence type="ECO:0000313" key="4">
    <source>
        <dbReference type="EMBL" id="CAL1532776.1"/>
    </source>
</evidence>
<dbReference type="AlphaFoldDB" id="A0AAV2HFN1"/>
<feature type="repeat" description="ANK" evidence="3">
    <location>
        <begin position="35"/>
        <end position="67"/>
    </location>
</feature>
<keyword evidence="2 3" id="KW-0040">ANK repeat</keyword>
<dbReference type="Gene3D" id="1.25.40.20">
    <property type="entry name" value="Ankyrin repeat-containing domain"/>
    <property type="match status" value="1"/>
</dbReference>
<dbReference type="EMBL" id="CAXITT010000125">
    <property type="protein sequence ID" value="CAL1532776.1"/>
    <property type="molecule type" value="Genomic_DNA"/>
</dbReference>
<evidence type="ECO:0000256" key="1">
    <source>
        <dbReference type="ARBA" id="ARBA00022737"/>
    </source>
</evidence>
<evidence type="ECO:0000256" key="2">
    <source>
        <dbReference type="ARBA" id="ARBA00023043"/>
    </source>
</evidence>
<dbReference type="PANTHER" id="PTHR24171">
    <property type="entry name" value="ANKYRIN REPEAT DOMAIN-CONTAINING PROTEIN 39-RELATED"/>
    <property type="match status" value="1"/>
</dbReference>
<dbReference type="SMART" id="SM00248">
    <property type="entry name" value="ANK"/>
    <property type="match status" value="3"/>
</dbReference>
<feature type="repeat" description="ANK" evidence="3">
    <location>
        <begin position="69"/>
        <end position="101"/>
    </location>
</feature>
<name>A0AAV2HFN1_LYMST</name>
<evidence type="ECO:0000313" key="5">
    <source>
        <dbReference type="Proteomes" id="UP001497497"/>
    </source>
</evidence>